<sequence>SALWTLGSCMIMAQSGLCGISVNSILTRPSICPLKTRKTRLVHHHSVGHGTAADSFSPFRKGYKPNGNSISPVTTYSFK</sequence>
<feature type="compositionally biased region" description="Polar residues" evidence="1">
    <location>
        <begin position="66"/>
        <end position="79"/>
    </location>
</feature>
<accession>A0AA38CMG1</accession>
<dbReference type="EMBL" id="JAHRHJ020000009">
    <property type="protein sequence ID" value="KAH9303050.1"/>
    <property type="molecule type" value="Genomic_DNA"/>
</dbReference>
<gene>
    <name evidence="3" type="ORF">KI387_014633</name>
</gene>
<organism evidence="3 4">
    <name type="scientific">Taxus chinensis</name>
    <name type="common">Chinese yew</name>
    <name type="synonym">Taxus wallichiana var. chinensis</name>
    <dbReference type="NCBI Taxonomy" id="29808"/>
    <lineage>
        <taxon>Eukaryota</taxon>
        <taxon>Viridiplantae</taxon>
        <taxon>Streptophyta</taxon>
        <taxon>Embryophyta</taxon>
        <taxon>Tracheophyta</taxon>
        <taxon>Spermatophyta</taxon>
        <taxon>Pinopsida</taxon>
        <taxon>Pinidae</taxon>
        <taxon>Conifers II</taxon>
        <taxon>Cupressales</taxon>
        <taxon>Taxaceae</taxon>
        <taxon>Taxus</taxon>
    </lineage>
</organism>
<feature type="chain" id="PRO_5041247504" evidence="2">
    <location>
        <begin position="19"/>
        <end position="79"/>
    </location>
</feature>
<feature type="non-terminal residue" evidence="3">
    <location>
        <position position="1"/>
    </location>
</feature>
<feature type="non-terminal residue" evidence="3">
    <location>
        <position position="79"/>
    </location>
</feature>
<proteinExistence type="predicted"/>
<dbReference type="Proteomes" id="UP000824469">
    <property type="component" value="Unassembled WGS sequence"/>
</dbReference>
<feature type="region of interest" description="Disordered" evidence="1">
    <location>
        <begin position="48"/>
        <end position="79"/>
    </location>
</feature>
<evidence type="ECO:0000256" key="1">
    <source>
        <dbReference type="SAM" id="MobiDB-lite"/>
    </source>
</evidence>
<name>A0AA38CMG1_TAXCH</name>
<keyword evidence="2" id="KW-0732">Signal</keyword>
<evidence type="ECO:0000313" key="4">
    <source>
        <dbReference type="Proteomes" id="UP000824469"/>
    </source>
</evidence>
<protein>
    <submittedName>
        <fullName evidence="3">Uncharacterized protein</fullName>
    </submittedName>
</protein>
<feature type="signal peptide" evidence="2">
    <location>
        <begin position="1"/>
        <end position="18"/>
    </location>
</feature>
<dbReference type="AlphaFoldDB" id="A0AA38CMG1"/>
<reference evidence="3 4" key="1">
    <citation type="journal article" date="2021" name="Nat. Plants">
        <title>The Taxus genome provides insights into paclitaxel biosynthesis.</title>
        <authorList>
            <person name="Xiong X."/>
            <person name="Gou J."/>
            <person name="Liao Q."/>
            <person name="Li Y."/>
            <person name="Zhou Q."/>
            <person name="Bi G."/>
            <person name="Li C."/>
            <person name="Du R."/>
            <person name="Wang X."/>
            <person name="Sun T."/>
            <person name="Guo L."/>
            <person name="Liang H."/>
            <person name="Lu P."/>
            <person name="Wu Y."/>
            <person name="Zhang Z."/>
            <person name="Ro D.K."/>
            <person name="Shang Y."/>
            <person name="Huang S."/>
            <person name="Yan J."/>
        </authorList>
    </citation>
    <scope>NUCLEOTIDE SEQUENCE [LARGE SCALE GENOMIC DNA]</scope>
    <source>
        <strain evidence="3">Ta-2019</strain>
    </source>
</reference>
<evidence type="ECO:0000256" key="2">
    <source>
        <dbReference type="SAM" id="SignalP"/>
    </source>
</evidence>
<comment type="caution">
    <text evidence="3">The sequence shown here is derived from an EMBL/GenBank/DDBJ whole genome shotgun (WGS) entry which is preliminary data.</text>
</comment>
<evidence type="ECO:0000313" key="3">
    <source>
        <dbReference type="EMBL" id="KAH9303050.1"/>
    </source>
</evidence>
<keyword evidence="4" id="KW-1185">Reference proteome</keyword>